<dbReference type="SUPFAM" id="SSF53613">
    <property type="entry name" value="Ribokinase-like"/>
    <property type="match status" value="1"/>
</dbReference>
<feature type="active site" description="Proton acceptor" evidence="12">
    <location>
        <position position="230"/>
    </location>
</feature>
<comment type="caution">
    <text evidence="12">Lacks conserved residue(s) required for the propagation of feature annotation.</text>
</comment>
<keyword evidence="7 12" id="KW-0418">Kinase</keyword>
<evidence type="ECO:0000256" key="1">
    <source>
        <dbReference type="ARBA" id="ARBA00005380"/>
    </source>
</evidence>
<accession>A0A7Y9GMZ2</accession>
<comment type="function">
    <text evidence="12">Catalyzes the phosphorylation of ribose at O-5 in a reaction requiring ATP and magnesium. The resulting D-ribose-5-phosphate can then be used either for sythesis of nucleotides, histidine, and tryptophan, or as a component of the pentose phosphate pathway.</text>
</comment>
<keyword evidence="12" id="KW-0963">Cytoplasm</keyword>
<organism evidence="14 15">
    <name type="scientific">Microbacterium immunditiarum</name>
    <dbReference type="NCBI Taxonomy" id="337480"/>
    <lineage>
        <taxon>Bacteria</taxon>
        <taxon>Bacillati</taxon>
        <taxon>Actinomycetota</taxon>
        <taxon>Actinomycetes</taxon>
        <taxon>Micrococcales</taxon>
        <taxon>Microbacteriaceae</taxon>
        <taxon>Microbacterium</taxon>
    </lineage>
</organism>
<evidence type="ECO:0000256" key="11">
    <source>
        <dbReference type="ARBA" id="ARBA00023277"/>
    </source>
</evidence>
<feature type="domain" description="Carbohydrate kinase PfkB" evidence="13">
    <location>
        <begin position="7"/>
        <end position="267"/>
    </location>
</feature>
<comment type="activity regulation">
    <text evidence="12">Activated by a monovalent cation that binds near, but not in, the active site. The most likely occupant of the site in vivo is potassium. Ion binding induces a conformational change that may alter substrate affinity.</text>
</comment>
<feature type="binding site" evidence="12">
    <location>
        <position position="260"/>
    </location>
    <ligand>
        <name>K(+)</name>
        <dbReference type="ChEBI" id="CHEBI:29103"/>
    </ligand>
</feature>
<dbReference type="GO" id="GO:0019303">
    <property type="term" value="P:D-ribose catabolic process"/>
    <property type="evidence" value="ECO:0007669"/>
    <property type="project" value="UniProtKB-UniRule"/>
</dbReference>
<evidence type="ECO:0000313" key="15">
    <source>
        <dbReference type="Proteomes" id="UP000576969"/>
    </source>
</evidence>
<dbReference type="Pfam" id="PF00294">
    <property type="entry name" value="PfkB"/>
    <property type="match status" value="1"/>
</dbReference>
<feature type="binding site" evidence="12">
    <location>
        <position position="137"/>
    </location>
    <ligand>
        <name>substrate</name>
    </ligand>
</feature>
<dbReference type="EMBL" id="JACCBV010000001">
    <property type="protein sequence ID" value="NYE19377.1"/>
    <property type="molecule type" value="Genomic_DNA"/>
</dbReference>
<dbReference type="PROSITE" id="PS00584">
    <property type="entry name" value="PFKB_KINASES_2"/>
    <property type="match status" value="1"/>
</dbReference>
<name>A0A7Y9GMZ2_9MICO</name>
<comment type="subcellular location">
    <subcellularLocation>
        <location evidence="12">Cytoplasm</location>
    </subcellularLocation>
</comment>
<evidence type="ECO:0000256" key="9">
    <source>
        <dbReference type="ARBA" id="ARBA00022842"/>
    </source>
</evidence>
<evidence type="ECO:0000256" key="3">
    <source>
        <dbReference type="ARBA" id="ARBA00016943"/>
    </source>
</evidence>
<feature type="binding site" evidence="12">
    <location>
        <begin position="14"/>
        <end position="16"/>
    </location>
    <ligand>
        <name>substrate</name>
    </ligand>
</feature>
<feature type="binding site" evidence="12">
    <location>
        <begin position="197"/>
        <end position="202"/>
    </location>
    <ligand>
        <name>ATP</name>
        <dbReference type="ChEBI" id="CHEBI:30616"/>
    </ligand>
</feature>
<comment type="similarity">
    <text evidence="12">Belongs to the carbohydrate kinase PfkB family. Ribokinase subfamily.</text>
</comment>
<dbReference type="GO" id="GO:0046872">
    <property type="term" value="F:metal ion binding"/>
    <property type="evidence" value="ECO:0007669"/>
    <property type="project" value="UniProtKB-KW"/>
</dbReference>
<evidence type="ECO:0000256" key="6">
    <source>
        <dbReference type="ARBA" id="ARBA00022741"/>
    </source>
</evidence>
<keyword evidence="15" id="KW-1185">Reference proteome</keyword>
<evidence type="ECO:0000256" key="4">
    <source>
        <dbReference type="ARBA" id="ARBA00022679"/>
    </source>
</evidence>
<dbReference type="AlphaFoldDB" id="A0A7Y9GMZ2"/>
<dbReference type="InterPro" id="IPR002139">
    <property type="entry name" value="Ribo/fructo_kinase"/>
</dbReference>
<dbReference type="InterPro" id="IPR011611">
    <property type="entry name" value="PfkB_dom"/>
</dbReference>
<proteinExistence type="inferred from homology"/>
<dbReference type="InterPro" id="IPR011877">
    <property type="entry name" value="Ribokinase"/>
</dbReference>
<dbReference type="GO" id="GO:0004747">
    <property type="term" value="F:ribokinase activity"/>
    <property type="evidence" value="ECO:0007669"/>
    <property type="project" value="UniProtKB-UniRule"/>
</dbReference>
<comment type="pathway">
    <text evidence="12">Carbohydrate metabolism; D-ribose degradation; D-ribose 5-phosphate from beta-D-ribopyranose: step 2/2.</text>
</comment>
<comment type="cofactor">
    <cofactor evidence="12">
        <name>Mg(2+)</name>
        <dbReference type="ChEBI" id="CHEBI:18420"/>
    </cofactor>
    <text evidence="12">Requires a divalent cation, most likely magnesium in vivo, as an electrophilic catalyst to aid phosphoryl group transfer. It is the chelate of the metal and the nucleotide that is the actual substrate.</text>
</comment>
<feature type="binding site" evidence="12">
    <location>
        <position position="226"/>
    </location>
    <ligand>
        <name>K(+)</name>
        <dbReference type="ChEBI" id="CHEBI:29103"/>
    </ligand>
</feature>
<dbReference type="GO" id="GO:0005829">
    <property type="term" value="C:cytosol"/>
    <property type="evidence" value="ECO:0007669"/>
    <property type="project" value="TreeGrafter"/>
</dbReference>
<dbReference type="UniPathway" id="UPA00916">
    <property type="reaction ID" value="UER00889"/>
</dbReference>
<dbReference type="RefSeq" id="WP_179488682.1">
    <property type="nucleotide sequence ID" value="NZ_JACCBV010000001.1"/>
</dbReference>
<keyword evidence="11 12" id="KW-0119">Carbohydrate metabolism</keyword>
<dbReference type="Gene3D" id="3.40.1190.20">
    <property type="match status" value="1"/>
</dbReference>
<comment type="caution">
    <text evidence="14">The sequence shown here is derived from an EMBL/GenBank/DDBJ whole genome shotgun (WGS) entry which is preliminary data.</text>
</comment>
<comment type="subunit">
    <text evidence="12">Homodimer.</text>
</comment>
<evidence type="ECO:0000256" key="7">
    <source>
        <dbReference type="ARBA" id="ARBA00022777"/>
    </source>
</evidence>
<keyword evidence="10 12" id="KW-0630">Potassium</keyword>
<keyword evidence="6 12" id="KW-0547">Nucleotide-binding</keyword>
<feature type="binding site" evidence="12">
    <location>
        <position position="230"/>
    </location>
    <ligand>
        <name>substrate</name>
    </ligand>
</feature>
<evidence type="ECO:0000313" key="14">
    <source>
        <dbReference type="EMBL" id="NYE19377.1"/>
    </source>
</evidence>
<evidence type="ECO:0000259" key="13">
    <source>
        <dbReference type="Pfam" id="PF00294"/>
    </source>
</evidence>
<dbReference type="HAMAP" id="MF_01987">
    <property type="entry name" value="Ribokinase"/>
    <property type="match status" value="1"/>
</dbReference>
<gene>
    <name evidence="12" type="primary">rbsK</name>
    <name evidence="14" type="ORF">BJ991_001405</name>
</gene>
<feature type="binding site" evidence="12">
    <location>
        <position position="263"/>
    </location>
    <ligand>
        <name>K(+)</name>
        <dbReference type="ChEBI" id="CHEBI:29103"/>
    </ligand>
</feature>
<evidence type="ECO:0000256" key="5">
    <source>
        <dbReference type="ARBA" id="ARBA00022723"/>
    </source>
</evidence>
<evidence type="ECO:0000256" key="2">
    <source>
        <dbReference type="ARBA" id="ARBA00012035"/>
    </source>
</evidence>
<dbReference type="PANTHER" id="PTHR10584:SF166">
    <property type="entry name" value="RIBOKINASE"/>
    <property type="match status" value="1"/>
</dbReference>
<dbReference type="GO" id="GO:0005524">
    <property type="term" value="F:ATP binding"/>
    <property type="evidence" value="ECO:0007669"/>
    <property type="project" value="UniProtKB-UniRule"/>
</dbReference>
<reference evidence="14 15" key="1">
    <citation type="submission" date="2020-07" db="EMBL/GenBank/DDBJ databases">
        <title>Sequencing the genomes of 1000 actinobacteria strains.</title>
        <authorList>
            <person name="Klenk H.-P."/>
        </authorList>
    </citation>
    <scope>NUCLEOTIDE SEQUENCE [LARGE SCALE GENOMIC DNA]</scope>
    <source>
        <strain evidence="14 15">DSM 24662</strain>
    </source>
</reference>
<feature type="binding site" evidence="12">
    <location>
        <position position="178"/>
    </location>
    <ligand>
        <name>ATP</name>
        <dbReference type="ChEBI" id="CHEBI:30616"/>
    </ligand>
</feature>
<dbReference type="InterPro" id="IPR029056">
    <property type="entry name" value="Ribokinase-like"/>
</dbReference>
<evidence type="ECO:0000256" key="12">
    <source>
        <dbReference type="HAMAP-Rule" id="MF_01987"/>
    </source>
</evidence>
<dbReference type="InterPro" id="IPR002173">
    <property type="entry name" value="Carboh/pur_kinase_PfkB_CS"/>
</dbReference>
<keyword evidence="9 12" id="KW-0460">Magnesium</keyword>
<dbReference type="EC" id="2.7.1.15" evidence="2 12"/>
<dbReference type="CDD" id="cd01174">
    <property type="entry name" value="ribokinase"/>
    <property type="match status" value="1"/>
</dbReference>
<sequence length="278" mass="28104">MTIAQVLTVVGSINLDLVARVERAPGPGETVADGVLTREPGGKGANQAIAAARLGATVRMVGAVGGDAEGRSMIASLAEAGVDVTDIQITDAASGTALIVVDRTGENSIVVCPGANAGIDPSAIEMPPHGALLAQLEVSADVVARAASLTDGFFALNASPARDLPEDLFDRVDLFIVNQSEYERMPRLASARLVALTLGAEGAVLLRQGVETARAAGVPTAVRSTVGAGDAFAAALTLGFTAGEDPATALRRSCAVGAAAVADERSQPLLRPLAEYLA</sequence>
<feature type="binding site" evidence="12">
    <location>
        <begin position="229"/>
        <end position="230"/>
    </location>
    <ligand>
        <name>ATP</name>
        <dbReference type="ChEBI" id="CHEBI:30616"/>
    </ligand>
</feature>
<comment type="similarity">
    <text evidence="1">Belongs to the carbohydrate kinase pfkB family.</text>
</comment>
<keyword evidence="4 12" id="KW-0808">Transferase</keyword>
<protein>
    <recommendedName>
        <fullName evidence="3 12">Ribokinase</fullName>
        <shortName evidence="12">RK</shortName>
        <ecNumber evidence="2 12">2.7.1.15</ecNumber>
    </recommendedName>
</protein>
<evidence type="ECO:0000256" key="8">
    <source>
        <dbReference type="ARBA" id="ARBA00022840"/>
    </source>
</evidence>
<keyword evidence="5 12" id="KW-0479">Metal-binding</keyword>
<dbReference type="PANTHER" id="PTHR10584">
    <property type="entry name" value="SUGAR KINASE"/>
    <property type="match status" value="1"/>
</dbReference>
<dbReference type="PRINTS" id="PR00990">
    <property type="entry name" value="RIBOKINASE"/>
</dbReference>
<comment type="catalytic activity">
    <reaction evidence="12">
        <text>D-ribose + ATP = D-ribose 5-phosphate + ADP + H(+)</text>
        <dbReference type="Rhea" id="RHEA:13697"/>
        <dbReference type="ChEBI" id="CHEBI:15378"/>
        <dbReference type="ChEBI" id="CHEBI:30616"/>
        <dbReference type="ChEBI" id="CHEBI:47013"/>
        <dbReference type="ChEBI" id="CHEBI:78346"/>
        <dbReference type="ChEBI" id="CHEBI:456216"/>
        <dbReference type="EC" id="2.7.1.15"/>
    </reaction>
</comment>
<dbReference type="Proteomes" id="UP000576969">
    <property type="component" value="Unassembled WGS sequence"/>
</dbReference>
<evidence type="ECO:0000256" key="10">
    <source>
        <dbReference type="ARBA" id="ARBA00022958"/>
    </source>
</evidence>
<feature type="binding site" evidence="12">
    <location>
        <begin position="42"/>
        <end position="46"/>
    </location>
    <ligand>
        <name>substrate</name>
    </ligand>
</feature>
<keyword evidence="8 12" id="KW-0067">ATP-binding</keyword>